<organism evidence="1 2">
    <name type="scientific">Leptospira ognonensis</name>
    <dbReference type="NCBI Taxonomy" id="2484945"/>
    <lineage>
        <taxon>Bacteria</taxon>
        <taxon>Pseudomonadati</taxon>
        <taxon>Spirochaetota</taxon>
        <taxon>Spirochaetia</taxon>
        <taxon>Leptospirales</taxon>
        <taxon>Leptospiraceae</taxon>
        <taxon>Leptospira</taxon>
    </lineage>
</organism>
<accession>A0A4R9JYN6</accession>
<gene>
    <name evidence="1" type="ORF">EHQ58_16165</name>
</gene>
<evidence type="ECO:0000313" key="2">
    <source>
        <dbReference type="Proteomes" id="UP000297693"/>
    </source>
</evidence>
<dbReference type="RefSeq" id="WP_135624946.1">
    <property type="nucleotide sequence ID" value="NZ_RQGD01000045.1"/>
</dbReference>
<keyword evidence="2" id="KW-1185">Reference proteome</keyword>
<sequence length="402" mass="46497">MKSSAVLIKLVLVYATFSMHSLVYAETGTLLLNVIASNQQSHLILINQDSETTFEFPTDFQIKDRIQISKERILSFSSSYSSNRKITSYEWRTGRVTEQKNPLDTGIKILREFISYLEGLNRSVFQEIHQVGYQRLFEWEGDKPLFFPHFDKYRKTVRLDDFLPSGAHIFRILEKDRSIQKIENSFVGANDGYSQKLLYCSSLNCKPEEILSDRAILSARLIDDGRLVAFFTPVSVDPESKSYNLETYDINEKKRKKLFTFKMSIKGPTGTFNLSNPEFRVLNQSSLFLFTDEIADIEDKIQNWKLVDGRTGKVEDFKVPDGYQFVSMMPVSYHKSSNESDLTTLEPYIVFIKRSYDQKLGIRNHLKVIQLPERKIVLEKEIIGKTVINAMYVSDAVFLNKI</sequence>
<reference evidence="1" key="1">
    <citation type="journal article" date="2019" name="PLoS Negl. Trop. Dis.">
        <title>Revisiting the worldwide diversity of Leptospira species in the environment.</title>
        <authorList>
            <person name="Vincent A.T."/>
            <person name="Schiettekatte O."/>
            <person name="Bourhy P."/>
            <person name="Veyrier F.J."/>
            <person name="Picardeau M."/>
        </authorList>
    </citation>
    <scope>NUCLEOTIDE SEQUENCE [LARGE SCALE GENOMIC DNA]</scope>
    <source>
        <strain evidence="1">201702476</strain>
    </source>
</reference>
<proteinExistence type="predicted"/>
<dbReference type="Proteomes" id="UP000297693">
    <property type="component" value="Unassembled WGS sequence"/>
</dbReference>
<evidence type="ECO:0000313" key="1">
    <source>
        <dbReference type="EMBL" id="TGL56728.1"/>
    </source>
</evidence>
<dbReference type="AlphaFoldDB" id="A0A4R9JYN6"/>
<name>A0A4R9JYN6_9LEPT</name>
<dbReference type="EMBL" id="RQGD01000045">
    <property type="protein sequence ID" value="TGL56728.1"/>
    <property type="molecule type" value="Genomic_DNA"/>
</dbReference>
<comment type="caution">
    <text evidence="1">The sequence shown here is derived from an EMBL/GenBank/DDBJ whole genome shotgun (WGS) entry which is preliminary data.</text>
</comment>
<protein>
    <submittedName>
        <fullName evidence="1">Uncharacterized protein</fullName>
    </submittedName>
</protein>